<reference evidence="26" key="1">
    <citation type="journal article" date="2023" name="DNA Res.">
        <title>Chromosome-level genome assembly of Phrynocephalus forsythii using third-generation DNA sequencing and Hi-C analysis.</title>
        <authorList>
            <person name="Qi Y."/>
            <person name="Zhao W."/>
            <person name="Zhao Y."/>
            <person name="Niu C."/>
            <person name="Cao S."/>
            <person name="Zhang Y."/>
        </authorList>
    </citation>
    <scope>NUCLEOTIDE SEQUENCE</scope>
    <source>
        <tissue evidence="26">Muscle</tissue>
    </source>
</reference>
<keyword evidence="6 23" id="KW-0645">Protease</keyword>
<dbReference type="GO" id="GO:0005794">
    <property type="term" value="C:Golgi apparatus"/>
    <property type="evidence" value="ECO:0007669"/>
    <property type="project" value="UniProtKB-SubCell"/>
</dbReference>
<proteinExistence type="inferred from homology"/>
<dbReference type="EC" id="3.4.21.69" evidence="18"/>
<keyword evidence="13" id="KW-0094">Blood coagulation</keyword>
<dbReference type="CDD" id="cd00190">
    <property type="entry name" value="Tryp_SPc"/>
    <property type="match status" value="2"/>
</dbReference>
<gene>
    <name evidence="26" type="ORF">JRQ81_018063</name>
</gene>
<evidence type="ECO:0000256" key="12">
    <source>
        <dbReference type="ARBA" id="ARBA00023034"/>
    </source>
</evidence>
<keyword evidence="7" id="KW-0356">Hemostasis</keyword>
<feature type="domain" description="Peptidase S1" evidence="24">
    <location>
        <begin position="485"/>
        <end position="717"/>
    </location>
</feature>
<name>A0A9Q0XSI2_9SAUR</name>
<evidence type="ECO:0000256" key="22">
    <source>
        <dbReference type="ARBA" id="ARBA00042906"/>
    </source>
</evidence>
<dbReference type="PANTHER" id="PTHR24278:SF0">
    <property type="entry name" value="VITAMIN K-DEPENDENT PROTEIN C"/>
    <property type="match status" value="1"/>
</dbReference>
<dbReference type="InterPro" id="IPR001254">
    <property type="entry name" value="Trypsin_dom"/>
</dbReference>
<evidence type="ECO:0000256" key="8">
    <source>
        <dbReference type="ARBA" id="ARBA00022801"/>
    </source>
</evidence>
<dbReference type="InterPro" id="IPR001314">
    <property type="entry name" value="Peptidase_S1A"/>
</dbReference>
<dbReference type="GO" id="GO:0006956">
    <property type="term" value="P:complement activation"/>
    <property type="evidence" value="ECO:0007669"/>
    <property type="project" value="InterPro"/>
</dbReference>
<evidence type="ECO:0000256" key="15">
    <source>
        <dbReference type="ARBA" id="ARBA00023180"/>
    </source>
</evidence>
<dbReference type="InterPro" id="IPR043504">
    <property type="entry name" value="Peptidase_S1_PA_chymotrypsin"/>
</dbReference>
<dbReference type="Pfam" id="PF00594">
    <property type="entry name" value="Gla"/>
    <property type="match status" value="1"/>
</dbReference>
<dbReference type="PRINTS" id="PR00722">
    <property type="entry name" value="CHYMOTRYPSIN"/>
</dbReference>
<dbReference type="GO" id="GO:0005783">
    <property type="term" value="C:endoplasmic reticulum"/>
    <property type="evidence" value="ECO:0007669"/>
    <property type="project" value="UniProtKB-SubCell"/>
</dbReference>
<keyword evidence="8 23" id="KW-0378">Hydrolase</keyword>
<evidence type="ECO:0000313" key="26">
    <source>
        <dbReference type="EMBL" id="KAJ7325043.1"/>
    </source>
</evidence>
<dbReference type="Gene3D" id="2.10.25.10">
    <property type="entry name" value="Laminin"/>
    <property type="match status" value="1"/>
</dbReference>
<organism evidence="26 27">
    <name type="scientific">Phrynocephalus forsythii</name>
    <dbReference type="NCBI Taxonomy" id="171643"/>
    <lineage>
        <taxon>Eukaryota</taxon>
        <taxon>Metazoa</taxon>
        <taxon>Chordata</taxon>
        <taxon>Craniata</taxon>
        <taxon>Vertebrata</taxon>
        <taxon>Euteleostomi</taxon>
        <taxon>Lepidosauria</taxon>
        <taxon>Squamata</taxon>
        <taxon>Bifurcata</taxon>
        <taxon>Unidentata</taxon>
        <taxon>Episquamata</taxon>
        <taxon>Toxicofera</taxon>
        <taxon>Iguania</taxon>
        <taxon>Acrodonta</taxon>
        <taxon>Agamidae</taxon>
        <taxon>Agaminae</taxon>
        <taxon>Phrynocephalus</taxon>
    </lineage>
</organism>
<dbReference type="SMART" id="SM00069">
    <property type="entry name" value="GLA"/>
    <property type="match status" value="1"/>
</dbReference>
<dbReference type="SUPFAM" id="SSF50494">
    <property type="entry name" value="Trypsin-like serine proteases"/>
    <property type="match status" value="2"/>
</dbReference>
<dbReference type="Gene3D" id="4.10.740.10">
    <property type="entry name" value="Coagulation Factor IX"/>
    <property type="match status" value="1"/>
</dbReference>
<evidence type="ECO:0000256" key="10">
    <source>
        <dbReference type="ARBA" id="ARBA00022825"/>
    </source>
</evidence>
<dbReference type="InterPro" id="IPR035972">
    <property type="entry name" value="GLA-like_dom_SF"/>
</dbReference>
<dbReference type="InterPro" id="IPR033116">
    <property type="entry name" value="TRYPSIN_SER"/>
</dbReference>
<dbReference type="FunFam" id="2.40.10.10:FF:000013">
    <property type="entry name" value="Coagulation factor X"/>
    <property type="match status" value="1"/>
</dbReference>
<dbReference type="EMBL" id="JAPFRF010000008">
    <property type="protein sequence ID" value="KAJ7325043.1"/>
    <property type="molecule type" value="Genomic_DNA"/>
</dbReference>
<dbReference type="OrthoDB" id="5918597at2759"/>
<comment type="subcellular location">
    <subcellularLocation>
        <location evidence="1">Endoplasmic reticulum</location>
    </subcellularLocation>
    <subcellularLocation>
        <location evidence="2">Golgi apparatus</location>
    </subcellularLocation>
    <subcellularLocation>
        <location evidence="3">Secreted</location>
    </subcellularLocation>
</comment>
<dbReference type="GO" id="GO:0005615">
    <property type="term" value="C:extracellular space"/>
    <property type="evidence" value="ECO:0007669"/>
    <property type="project" value="TreeGrafter"/>
</dbReference>
<keyword evidence="5" id="KW-0964">Secreted</keyword>
<dbReference type="GO" id="GO:0007596">
    <property type="term" value="P:blood coagulation"/>
    <property type="evidence" value="ECO:0007669"/>
    <property type="project" value="UniProtKB-KW"/>
</dbReference>
<dbReference type="Pfam" id="PF14670">
    <property type="entry name" value="FXa_inhibition"/>
    <property type="match status" value="1"/>
</dbReference>
<comment type="catalytic activity">
    <reaction evidence="16">
        <text>Degradation of blood coagulation factors Va and VIIIa.</text>
        <dbReference type="EC" id="3.4.21.69"/>
    </reaction>
</comment>
<evidence type="ECO:0000256" key="3">
    <source>
        <dbReference type="ARBA" id="ARBA00004613"/>
    </source>
</evidence>
<keyword evidence="14" id="KW-1015">Disulfide bond</keyword>
<keyword evidence="12" id="KW-0333">Golgi apparatus</keyword>
<evidence type="ECO:0000256" key="19">
    <source>
        <dbReference type="ARBA" id="ARBA00040219"/>
    </source>
</evidence>
<dbReference type="PANTHER" id="PTHR24278">
    <property type="entry name" value="COAGULATION FACTOR"/>
    <property type="match status" value="1"/>
</dbReference>
<dbReference type="FunFam" id="2.40.10.10:FF:000003">
    <property type="entry name" value="Transmembrane serine protease 3"/>
    <property type="match status" value="1"/>
</dbReference>
<evidence type="ECO:0000256" key="14">
    <source>
        <dbReference type="ARBA" id="ARBA00023157"/>
    </source>
</evidence>
<dbReference type="InterPro" id="IPR009003">
    <property type="entry name" value="Peptidase_S1_PA"/>
</dbReference>
<evidence type="ECO:0000256" key="16">
    <source>
        <dbReference type="ARBA" id="ARBA00036045"/>
    </source>
</evidence>
<evidence type="ECO:0000256" key="21">
    <source>
        <dbReference type="ARBA" id="ARBA00042403"/>
    </source>
</evidence>
<dbReference type="PROSITE" id="PS50998">
    <property type="entry name" value="GLA_2"/>
    <property type="match status" value="1"/>
</dbReference>
<evidence type="ECO:0000256" key="11">
    <source>
        <dbReference type="ARBA" id="ARBA00022837"/>
    </source>
</evidence>
<dbReference type="GO" id="GO:0005509">
    <property type="term" value="F:calcium ion binding"/>
    <property type="evidence" value="ECO:0007669"/>
    <property type="project" value="InterPro"/>
</dbReference>
<dbReference type="PRINTS" id="PR00001">
    <property type="entry name" value="GLABLOOD"/>
</dbReference>
<dbReference type="PROSITE" id="PS00011">
    <property type="entry name" value="GLA_1"/>
    <property type="match status" value="1"/>
</dbReference>
<dbReference type="GO" id="GO:0030195">
    <property type="term" value="P:negative regulation of blood coagulation"/>
    <property type="evidence" value="ECO:0007669"/>
    <property type="project" value="TreeGrafter"/>
</dbReference>
<dbReference type="SUPFAM" id="SSF57630">
    <property type="entry name" value="GLA-domain"/>
    <property type="match status" value="1"/>
</dbReference>
<comment type="caution">
    <text evidence="26">The sequence shown here is derived from an EMBL/GenBank/DDBJ whole genome shotgun (WGS) entry which is preliminary data.</text>
</comment>
<keyword evidence="11" id="KW-0106">Calcium</keyword>
<feature type="domain" description="Peptidase S1" evidence="24">
    <location>
        <begin position="156"/>
        <end position="391"/>
    </location>
</feature>
<keyword evidence="9" id="KW-0256">Endoplasmic reticulum</keyword>
<evidence type="ECO:0000256" key="2">
    <source>
        <dbReference type="ARBA" id="ARBA00004555"/>
    </source>
</evidence>
<dbReference type="PIRSF" id="PIRSF001155">
    <property type="entry name" value="C1r_C1s_MASP"/>
    <property type="match status" value="1"/>
</dbReference>
<dbReference type="FunFam" id="4.10.740.10:FF:000001">
    <property type="entry name" value="vitamin K-dependent protein S"/>
    <property type="match status" value="1"/>
</dbReference>
<dbReference type="AlphaFoldDB" id="A0A9Q0XSI2"/>
<dbReference type="InterPro" id="IPR000294">
    <property type="entry name" value="GLA_domain"/>
</dbReference>
<evidence type="ECO:0000256" key="9">
    <source>
        <dbReference type="ARBA" id="ARBA00022824"/>
    </source>
</evidence>
<evidence type="ECO:0000313" key="27">
    <source>
        <dbReference type="Proteomes" id="UP001142489"/>
    </source>
</evidence>
<evidence type="ECO:0000256" key="17">
    <source>
        <dbReference type="ARBA" id="ARBA00037553"/>
    </source>
</evidence>
<evidence type="ECO:0000256" key="13">
    <source>
        <dbReference type="ARBA" id="ARBA00023084"/>
    </source>
</evidence>
<evidence type="ECO:0000256" key="7">
    <source>
        <dbReference type="ARBA" id="ARBA00022696"/>
    </source>
</evidence>
<dbReference type="GO" id="GO:0006508">
    <property type="term" value="P:proteolysis"/>
    <property type="evidence" value="ECO:0007669"/>
    <property type="project" value="UniProtKB-KW"/>
</dbReference>
<evidence type="ECO:0000256" key="23">
    <source>
        <dbReference type="RuleBase" id="RU363034"/>
    </source>
</evidence>
<evidence type="ECO:0000259" key="25">
    <source>
        <dbReference type="PROSITE" id="PS50998"/>
    </source>
</evidence>
<accession>A0A9Q0XSI2</accession>
<dbReference type="InterPro" id="IPR050442">
    <property type="entry name" value="Peptidase_S1_coag_factors"/>
</dbReference>
<keyword evidence="15" id="KW-0325">Glycoprotein</keyword>
<keyword evidence="27" id="KW-1185">Reference proteome</keyword>
<dbReference type="GO" id="GO:0035821">
    <property type="term" value="P:modulation of process of another organism"/>
    <property type="evidence" value="ECO:0007669"/>
    <property type="project" value="UniProtKB-ARBA"/>
</dbReference>
<evidence type="ECO:0000256" key="20">
    <source>
        <dbReference type="ARBA" id="ARBA00041306"/>
    </source>
</evidence>
<evidence type="ECO:0000256" key="4">
    <source>
        <dbReference type="ARBA" id="ARBA00009228"/>
    </source>
</evidence>
<evidence type="ECO:0000256" key="5">
    <source>
        <dbReference type="ARBA" id="ARBA00022525"/>
    </source>
</evidence>
<sequence>MKHQVYLSFIHQFYQITLILAELMYSVVFYNRQEANQVLKIQKRANTFLEEIKPGSVERECNEEQCDFEEVCEIFESNEKALGFWTKYYEVIYTNCSTKNGGCEHYCNEVQGDNKQHRYCSCASGYRLSDDHSSCHKDVEFPCGRTVEPSPQIVKVIGGQVGRKGDSPWQVLLSNSAGRFKCGGVLIHPAWVLTAAHCVVNEPRIKLTMGKYFRLKGEDSEQTILVDKQLPHENYSAETSDNDIAMLHLVHPVIMNKFIVPICLPSKNLADQELMTEGTQTIVTGWGSQSDDNKKNYSSVLKYIEVPIAPRNDCVHAMSHSLSENMICAGIPGDKRDSCHGDSGGPMVTKFKNTWFLVGLVSWGEGCGDPNNFGIYTKMEFWFDYKDRYPCGLIKKSTRAYEEGLDEDSQTGAWGWTRLNETVDPENSPTWNQTLPQHSLSELNQTMAEEEMEEEDVEAMRGNFTEWDLQSWQSFNSTNEDGTRIVGGTFCRPGDCPWQVLIQNKRGYGFCGGSLISSHWVLTAAHCLDTVIPHQVTVGDFDKYQRERDEQKVRVQRFWRHPQYVWNSYNNDIALIRLTSDVVFSQHVIPICLPNPHLATLLLEGNTQGMVSGWGFTHTKGQLTRFLMRVRLPVVSMETCKQSTEKIITDNMFCAGYSEESQDACKGDSGGPFAVSYRGTWYLLGIVSWGEGCAEVGKYGAYTRVSNYISWIKEVIESVDGVR</sequence>
<keyword evidence="10 23" id="KW-0720">Serine protease</keyword>
<feature type="domain" description="Gla" evidence="25">
    <location>
        <begin position="44"/>
        <end position="90"/>
    </location>
</feature>
<dbReference type="Pfam" id="PF00089">
    <property type="entry name" value="Trypsin"/>
    <property type="match status" value="2"/>
</dbReference>
<dbReference type="Proteomes" id="UP001142489">
    <property type="component" value="Unassembled WGS sequence"/>
</dbReference>
<comment type="similarity">
    <text evidence="4">Belongs to the peptidase S1 family. Snake venom subfamily.</text>
</comment>
<dbReference type="InterPro" id="IPR018114">
    <property type="entry name" value="TRYPSIN_HIS"/>
</dbReference>
<evidence type="ECO:0000256" key="1">
    <source>
        <dbReference type="ARBA" id="ARBA00004240"/>
    </source>
</evidence>
<dbReference type="GO" id="GO:0004252">
    <property type="term" value="F:serine-type endopeptidase activity"/>
    <property type="evidence" value="ECO:0007669"/>
    <property type="project" value="UniProtKB-EC"/>
</dbReference>
<dbReference type="Gene3D" id="2.40.10.10">
    <property type="entry name" value="Trypsin-like serine proteases"/>
    <property type="match status" value="4"/>
</dbReference>
<evidence type="ECO:0000256" key="6">
    <source>
        <dbReference type="ARBA" id="ARBA00022670"/>
    </source>
</evidence>
<protein>
    <recommendedName>
        <fullName evidence="19">Vitamin K-dependent protein C</fullName>
        <ecNumber evidence="18">3.4.21.69</ecNumber>
    </recommendedName>
    <alternativeName>
        <fullName evidence="22">Anticoagulant protein C</fullName>
    </alternativeName>
    <alternativeName>
        <fullName evidence="20">Autoprothrombin IIA</fullName>
    </alternativeName>
    <alternativeName>
        <fullName evidence="21">Blood coagulation factor XIV</fullName>
    </alternativeName>
</protein>
<comment type="function">
    <text evidence="17">Protein C is a vitamin K-dependent serine protease that regulates blood coagulation by inactivating factors Va and VIIIa in the presence of calcium ions and phospholipids. Exerts a protective effect on the endothelial cell barrier function.</text>
</comment>
<dbReference type="SMART" id="SM00020">
    <property type="entry name" value="Tryp_SPc"/>
    <property type="match status" value="2"/>
</dbReference>
<evidence type="ECO:0000256" key="18">
    <source>
        <dbReference type="ARBA" id="ARBA00038995"/>
    </source>
</evidence>
<dbReference type="InterPro" id="IPR017857">
    <property type="entry name" value="Coagulation_fac-like_Gla_dom"/>
</dbReference>
<dbReference type="PROSITE" id="PS50240">
    <property type="entry name" value="TRYPSIN_DOM"/>
    <property type="match status" value="2"/>
</dbReference>
<evidence type="ECO:0000259" key="24">
    <source>
        <dbReference type="PROSITE" id="PS50240"/>
    </source>
</evidence>
<dbReference type="PROSITE" id="PS00135">
    <property type="entry name" value="TRYPSIN_SER"/>
    <property type="match status" value="2"/>
</dbReference>
<dbReference type="PROSITE" id="PS00134">
    <property type="entry name" value="TRYPSIN_HIS"/>
    <property type="match status" value="2"/>
</dbReference>
<dbReference type="InterPro" id="IPR024175">
    <property type="entry name" value="Pept_S1A_C1r/C1S/mannan-bd"/>
</dbReference>